<keyword evidence="4" id="KW-1185">Reference proteome</keyword>
<dbReference type="Gene3D" id="2.60.40.1180">
    <property type="entry name" value="Golgi alpha-mannosidase II"/>
    <property type="match status" value="1"/>
</dbReference>
<dbReference type="InterPro" id="IPR041147">
    <property type="entry name" value="GH38_C"/>
</dbReference>
<dbReference type="InterPro" id="IPR013780">
    <property type="entry name" value="Glyco_hydro_b"/>
</dbReference>
<comment type="caution">
    <text evidence="3">The sequence shown here is derived from an EMBL/GenBank/DDBJ whole genome shotgun (WGS) entry which is preliminary data.</text>
</comment>
<dbReference type="PANTHER" id="PTHR46017">
    <property type="entry name" value="ALPHA-MANNOSIDASE 2C1"/>
    <property type="match status" value="1"/>
</dbReference>
<organism evidence="3 4">
    <name type="scientific">Paenibacillus eucommiae</name>
    <dbReference type="NCBI Taxonomy" id="1355755"/>
    <lineage>
        <taxon>Bacteria</taxon>
        <taxon>Bacillati</taxon>
        <taxon>Bacillota</taxon>
        <taxon>Bacilli</taxon>
        <taxon>Bacillales</taxon>
        <taxon>Paenibacillaceae</taxon>
        <taxon>Paenibacillus</taxon>
    </lineage>
</organism>
<proteinExistence type="predicted"/>
<evidence type="ECO:0000259" key="2">
    <source>
        <dbReference type="Pfam" id="PF17677"/>
    </source>
</evidence>
<dbReference type="Gene3D" id="3.20.110.10">
    <property type="entry name" value="Glycoside hydrolase 38, N terminal domain"/>
    <property type="match status" value="1"/>
</dbReference>
<dbReference type="RefSeq" id="WP_209976126.1">
    <property type="nucleotide sequence ID" value="NZ_JAGGLB010000024.1"/>
</dbReference>
<keyword evidence="3" id="KW-0326">Glycosidase</keyword>
<dbReference type="InterPro" id="IPR011330">
    <property type="entry name" value="Glyco_hydro/deAcase_b/a-brl"/>
</dbReference>
<evidence type="ECO:0000313" key="3">
    <source>
        <dbReference type="EMBL" id="MBP1994284.1"/>
    </source>
</evidence>
<dbReference type="Pfam" id="PF01074">
    <property type="entry name" value="Glyco_hydro_38N"/>
    <property type="match status" value="1"/>
</dbReference>
<name>A0ABS4J357_9BACL</name>
<keyword evidence="3" id="KW-0378">Hydrolase</keyword>
<dbReference type="Gene3D" id="2.70.98.30">
    <property type="entry name" value="Golgi alpha-mannosidase II, domain 4"/>
    <property type="match status" value="1"/>
</dbReference>
<dbReference type="SUPFAM" id="SSF88713">
    <property type="entry name" value="Glycoside hydrolase/deacetylase"/>
    <property type="match status" value="1"/>
</dbReference>
<dbReference type="Proteomes" id="UP001519287">
    <property type="component" value="Unassembled WGS sequence"/>
</dbReference>
<gene>
    <name evidence="3" type="ORF">J2Z66_005920</name>
</gene>
<evidence type="ECO:0000313" key="4">
    <source>
        <dbReference type="Proteomes" id="UP001519287"/>
    </source>
</evidence>
<dbReference type="Pfam" id="PF17677">
    <property type="entry name" value="Glyco_hydro38C2"/>
    <property type="match status" value="1"/>
</dbReference>
<dbReference type="GO" id="GO:0004559">
    <property type="term" value="F:alpha-mannosidase activity"/>
    <property type="evidence" value="ECO:0007669"/>
    <property type="project" value="UniProtKB-EC"/>
</dbReference>
<dbReference type="SUPFAM" id="SSF74650">
    <property type="entry name" value="Galactose mutarotase-like"/>
    <property type="match status" value="1"/>
</dbReference>
<protein>
    <submittedName>
        <fullName evidence="3">Alpha-mannosidase</fullName>
        <ecNumber evidence="3">3.2.1.24</ecNumber>
    </submittedName>
</protein>
<dbReference type="InterPro" id="IPR027291">
    <property type="entry name" value="Glyco_hydro_38_N_sf"/>
</dbReference>
<dbReference type="InterPro" id="IPR011013">
    <property type="entry name" value="Gal_mutarotase_sf_dom"/>
</dbReference>
<dbReference type="InterPro" id="IPR000602">
    <property type="entry name" value="Glyco_hydro_38_N"/>
</dbReference>
<dbReference type="PANTHER" id="PTHR46017:SF1">
    <property type="entry name" value="ALPHA-MANNOSIDASE 2C1"/>
    <property type="match status" value="1"/>
</dbReference>
<reference evidence="3 4" key="1">
    <citation type="submission" date="2021-03" db="EMBL/GenBank/DDBJ databases">
        <title>Genomic Encyclopedia of Type Strains, Phase IV (KMG-IV): sequencing the most valuable type-strain genomes for metagenomic binning, comparative biology and taxonomic classification.</title>
        <authorList>
            <person name="Goeker M."/>
        </authorList>
    </citation>
    <scope>NUCLEOTIDE SEQUENCE [LARGE SCALE GENOMIC DNA]</scope>
    <source>
        <strain evidence="3 4">DSM 26048</strain>
    </source>
</reference>
<feature type="domain" description="Glycosyl hydrolases family 38 C-terminal" evidence="2">
    <location>
        <begin position="799"/>
        <end position="871"/>
    </location>
</feature>
<dbReference type="EMBL" id="JAGGLB010000024">
    <property type="protein sequence ID" value="MBP1994284.1"/>
    <property type="molecule type" value="Genomic_DNA"/>
</dbReference>
<dbReference type="EC" id="3.2.1.24" evidence="3"/>
<feature type="domain" description="Glycoside hydrolase family 38 N-terminal" evidence="1">
    <location>
        <begin position="14"/>
        <end position="283"/>
    </location>
</feature>
<sequence>MEDTNLYMEKVKEMHIIPYSHHDFAWTNSRQWHIRRYLQVFIEVLDVMKEHANLTWMIDNVTHSLLPFIKYCPEKLDELKQRVQEGRIYVANGGYSLVRSTYVGDETFIRNMVEGKRYFQTLFDIANIEFYYNADVGCGHSQLPQLLQLAGHKYYRFQRPEEALDAKQVPRQFIWKGLDGSQVTVSRGTYGGFMDGKFTNQDYKTEWEEVKQQFIQHELVDKVDALLKADIVWLNYGCDDCRPLLNLYDDPIQILEFIAEWNKREEAKLLLSTPGTYFKHLEKSELPVYEGVLDPCELSFNAPLRGNHSMWRMRSKLDRLIVKAESLATIAAVSGMDYPYDKLQELWNQLFEITGHAMEWIYREDFNRLLTRALGAESAAIAMIETLCEDIAAKLQVKQGEQYVIFNILNWMRTELVELHITSPVGVEGFDLYDSLGHKVDYQVVNICDGDKNYSGREYTAVDIVAKMDIPAMGYSGLSVAKNGMKLTGKVKAEFIDIADRRSAPDIVVIHNGVIEARMEKGILSEIREIATGRTIQAASPHGLNGLKFVQTEISPNWCASWDPIESFAMIPDKWELAENGPLRWVYRVSGKVGNNPFKLDIIIQTGERAVSFDLHVDGAGDEGYFAVDFPADPDTYLFADIPFGVEERDLTQESYLTIPGCSINYNTFERGWEGQFYAKSWALFQCGGMPAAIVSENCSIYYNYDANKHLVSLLLNRCMPLENKEERWFQHTHPSVDGRGTHNFKYSLYLPVQNEKFAEVARFAKQKAQPVDAVVKYNHVSKEQLPLEKSLMEIDSDNVIVSACYKENHKMILRLYEAEGKSSTIRISPNFNFSSAALIDLLGNELDQATITVDIHQRCISIVVGAWQIVNLQFELL</sequence>
<evidence type="ECO:0000259" key="1">
    <source>
        <dbReference type="Pfam" id="PF01074"/>
    </source>
</evidence>
<accession>A0ABS4J357</accession>